<keyword evidence="5" id="KW-1185">Reference proteome</keyword>
<dbReference type="InterPro" id="IPR006595">
    <property type="entry name" value="CTLH_C"/>
</dbReference>
<comment type="caution">
    <text evidence="4">The sequence shown here is derived from an EMBL/GenBank/DDBJ whole genome shotgun (WGS) entry which is preliminary data.</text>
</comment>
<dbReference type="AlphaFoldDB" id="A0AA39V8L9"/>
<reference evidence="4" key="2">
    <citation type="submission" date="2023-06" db="EMBL/GenBank/DDBJ databases">
        <authorList>
            <person name="Swenson N.G."/>
            <person name="Wegrzyn J.L."/>
            <person name="Mcevoy S.L."/>
        </authorList>
    </citation>
    <scope>NUCLEOTIDE SEQUENCE</scope>
    <source>
        <strain evidence="4">NS2018</strain>
        <tissue evidence="4">Leaf</tissue>
    </source>
</reference>
<dbReference type="InterPro" id="IPR054080">
    <property type="entry name" value="TPR1-like_2nd"/>
</dbReference>
<feature type="domain" description="CTLH" evidence="3">
    <location>
        <begin position="34"/>
        <end position="67"/>
    </location>
</feature>
<dbReference type="EMBL" id="JAUESC010000388">
    <property type="protein sequence ID" value="KAK0571496.1"/>
    <property type="molecule type" value="Genomic_DNA"/>
</dbReference>
<dbReference type="PROSITE" id="PS50897">
    <property type="entry name" value="CTLH"/>
    <property type="match status" value="1"/>
</dbReference>
<dbReference type="Proteomes" id="UP001168877">
    <property type="component" value="Unassembled WGS sequence"/>
</dbReference>
<evidence type="ECO:0000259" key="3">
    <source>
        <dbReference type="PROSITE" id="PS50897"/>
    </source>
</evidence>
<evidence type="ECO:0000256" key="2">
    <source>
        <dbReference type="ARBA" id="ARBA00022737"/>
    </source>
</evidence>
<evidence type="ECO:0000313" key="5">
    <source>
        <dbReference type="Proteomes" id="UP001168877"/>
    </source>
</evidence>
<name>A0AA39V8L9_ACESA</name>
<accession>A0AA39V8L9</accession>
<gene>
    <name evidence="4" type="ORF">LWI29_017117</name>
</gene>
<dbReference type="Pfam" id="PF17814">
    <property type="entry name" value="LisH_TPL"/>
    <property type="match status" value="1"/>
</dbReference>
<dbReference type="InterPro" id="IPR054532">
    <property type="entry name" value="TPL_SMU1_LisH-like"/>
</dbReference>
<protein>
    <recommendedName>
        <fullName evidence="3">CTLH domain-containing protein</fullName>
    </recommendedName>
</protein>
<reference evidence="4" key="1">
    <citation type="journal article" date="2022" name="Plant J.">
        <title>Strategies of tolerance reflected in two North American maple genomes.</title>
        <authorList>
            <person name="McEvoy S.L."/>
            <person name="Sezen U.U."/>
            <person name="Trouern-Trend A."/>
            <person name="McMahon S.M."/>
            <person name="Schaberg P.G."/>
            <person name="Yang J."/>
            <person name="Wegrzyn J.L."/>
            <person name="Swenson N.G."/>
        </authorList>
    </citation>
    <scope>NUCLEOTIDE SEQUENCE</scope>
    <source>
        <strain evidence="4">NS2018</strain>
    </source>
</reference>
<evidence type="ECO:0000256" key="1">
    <source>
        <dbReference type="ARBA" id="ARBA00022574"/>
    </source>
</evidence>
<dbReference type="GO" id="GO:0006355">
    <property type="term" value="P:regulation of DNA-templated transcription"/>
    <property type="evidence" value="ECO:0007669"/>
    <property type="project" value="InterPro"/>
</dbReference>
<dbReference type="PROSITE" id="PS50896">
    <property type="entry name" value="LISH"/>
    <property type="match status" value="1"/>
</dbReference>
<dbReference type="InterPro" id="IPR006594">
    <property type="entry name" value="LisH"/>
</dbReference>
<dbReference type="InterPro" id="IPR027728">
    <property type="entry name" value="Topless_fam"/>
</dbReference>
<evidence type="ECO:0000313" key="4">
    <source>
        <dbReference type="EMBL" id="KAK0571496.1"/>
    </source>
</evidence>
<sequence length="86" mass="10201">MSSHNKDLVFLILQYLNEEGLKQSAHMLERESGYYFDMTFFEEMVLDGNWEEAERYLSSFTKVEDNRLADHLQVTADVMCFFGNFQ</sequence>
<keyword evidence="2" id="KW-0677">Repeat</keyword>
<dbReference type="PANTHER" id="PTHR44083">
    <property type="entry name" value="TOPLESS-RELATED PROTEIN 1-RELATED"/>
    <property type="match status" value="1"/>
</dbReference>
<dbReference type="SMART" id="SM00667">
    <property type="entry name" value="LisH"/>
    <property type="match status" value="1"/>
</dbReference>
<dbReference type="PANTHER" id="PTHR44083:SF30">
    <property type="entry name" value="TOPLESS-LIKE PROTEIN"/>
    <property type="match status" value="1"/>
</dbReference>
<dbReference type="Pfam" id="PF21889">
    <property type="entry name" value="TPR1-like_2nd"/>
    <property type="match status" value="1"/>
</dbReference>
<proteinExistence type="predicted"/>
<organism evidence="4 5">
    <name type="scientific">Acer saccharum</name>
    <name type="common">Sugar maple</name>
    <dbReference type="NCBI Taxonomy" id="4024"/>
    <lineage>
        <taxon>Eukaryota</taxon>
        <taxon>Viridiplantae</taxon>
        <taxon>Streptophyta</taxon>
        <taxon>Embryophyta</taxon>
        <taxon>Tracheophyta</taxon>
        <taxon>Spermatophyta</taxon>
        <taxon>Magnoliopsida</taxon>
        <taxon>eudicotyledons</taxon>
        <taxon>Gunneridae</taxon>
        <taxon>Pentapetalae</taxon>
        <taxon>rosids</taxon>
        <taxon>malvids</taxon>
        <taxon>Sapindales</taxon>
        <taxon>Sapindaceae</taxon>
        <taxon>Hippocastanoideae</taxon>
        <taxon>Acereae</taxon>
        <taxon>Acer</taxon>
    </lineage>
</organism>
<keyword evidence="1" id="KW-0853">WD repeat</keyword>